<name>A0ABN8HN64_9NEOP</name>
<dbReference type="Pfam" id="PF18199">
    <property type="entry name" value="Dynein_C"/>
    <property type="match status" value="1"/>
</dbReference>
<dbReference type="InterPro" id="IPR041228">
    <property type="entry name" value="Dynein_C"/>
</dbReference>
<reference evidence="2" key="1">
    <citation type="submission" date="2022-03" db="EMBL/GenBank/DDBJ databases">
        <authorList>
            <person name="Martin H S."/>
        </authorList>
    </citation>
    <scope>NUCLEOTIDE SEQUENCE</scope>
</reference>
<dbReference type="InterPro" id="IPR026983">
    <property type="entry name" value="DHC"/>
</dbReference>
<feature type="domain" description="Dynein heavy chain C-terminal" evidence="1">
    <location>
        <begin position="6"/>
        <end position="185"/>
    </location>
</feature>
<keyword evidence="3" id="KW-1185">Reference proteome</keyword>
<accession>A0ABN8HN64</accession>
<dbReference type="Gene3D" id="3.10.490.20">
    <property type="match status" value="1"/>
</dbReference>
<proteinExistence type="predicted"/>
<organism evidence="2 3">
    <name type="scientific">Iphiclides podalirius</name>
    <name type="common">scarce swallowtail</name>
    <dbReference type="NCBI Taxonomy" id="110791"/>
    <lineage>
        <taxon>Eukaryota</taxon>
        <taxon>Metazoa</taxon>
        <taxon>Ecdysozoa</taxon>
        <taxon>Arthropoda</taxon>
        <taxon>Hexapoda</taxon>
        <taxon>Insecta</taxon>
        <taxon>Pterygota</taxon>
        <taxon>Neoptera</taxon>
        <taxon>Endopterygota</taxon>
        <taxon>Lepidoptera</taxon>
        <taxon>Glossata</taxon>
        <taxon>Ditrysia</taxon>
        <taxon>Papilionoidea</taxon>
        <taxon>Papilionidae</taxon>
        <taxon>Papilioninae</taxon>
        <taxon>Iphiclides</taxon>
    </lineage>
</organism>
<evidence type="ECO:0000313" key="3">
    <source>
        <dbReference type="Proteomes" id="UP000837857"/>
    </source>
</evidence>
<gene>
    <name evidence="2" type="ORF">IPOD504_LOCUS74</name>
</gene>
<feature type="non-terminal residue" evidence="2">
    <location>
        <position position="189"/>
    </location>
</feature>
<dbReference type="PANTHER" id="PTHR46961">
    <property type="entry name" value="DYNEIN HEAVY CHAIN 1, AXONEMAL-LIKE PROTEIN"/>
    <property type="match status" value="1"/>
</dbReference>
<dbReference type="EMBL" id="OW152813">
    <property type="protein sequence ID" value="CAH2034309.1"/>
    <property type="molecule type" value="Genomic_DNA"/>
</dbReference>
<evidence type="ECO:0000313" key="2">
    <source>
        <dbReference type="EMBL" id="CAH2034309.1"/>
    </source>
</evidence>
<protein>
    <recommendedName>
        <fullName evidence="1">Dynein heavy chain C-terminal domain-containing protein</fullName>
    </recommendedName>
</protein>
<sequence length="189" mass="20898">MLWTAQSWWQRGRAGSSWLPGLFFPQGLLTGALQAHARRRRLPIDVLAFEFEPTAVFVAQEDVYTRHKGPQGQSNVDEFGGLRAPEEGIIIHGLFIEAGRWDLARECLADALPGQTWAWLPAVRVSAHVGAPQPRGRYEAPLYRTSARAGALATTGHSTNFVLPILLPADHPPDFWILRGTALLTQLTD</sequence>
<dbReference type="InterPro" id="IPR043160">
    <property type="entry name" value="Dynein_C_barrel"/>
</dbReference>
<dbReference type="Proteomes" id="UP000837857">
    <property type="component" value="Chromosome 1"/>
</dbReference>
<dbReference type="PANTHER" id="PTHR46961:SF8">
    <property type="entry name" value="DYNEIN AXONEMAL HEAVY CHAIN 7"/>
    <property type="match status" value="1"/>
</dbReference>
<evidence type="ECO:0000259" key="1">
    <source>
        <dbReference type="Pfam" id="PF18199"/>
    </source>
</evidence>